<comment type="caution">
    <text evidence="2">The sequence shown here is derived from an EMBL/GenBank/DDBJ whole genome shotgun (WGS) entry which is preliminary data.</text>
</comment>
<organism evidence="2 3">
    <name type="scientific">Arthrobotrys musiformis</name>
    <dbReference type="NCBI Taxonomy" id="47236"/>
    <lineage>
        <taxon>Eukaryota</taxon>
        <taxon>Fungi</taxon>
        <taxon>Dikarya</taxon>
        <taxon>Ascomycota</taxon>
        <taxon>Pezizomycotina</taxon>
        <taxon>Orbiliomycetes</taxon>
        <taxon>Orbiliales</taxon>
        <taxon>Orbiliaceae</taxon>
        <taxon>Arthrobotrys</taxon>
    </lineage>
</organism>
<keyword evidence="3" id="KW-1185">Reference proteome</keyword>
<evidence type="ECO:0000313" key="2">
    <source>
        <dbReference type="EMBL" id="KAK6500018.1"/>
    </source>
</evidence>
<feature type="region of interest" description="Disordered" evidence="1">
    <location>
        <begin position="120"/>
        <end position="139"/>
    </location>
</feature>
<evidence type="ECO:0000313" key="3">
    <source>
        <dbReference type="Proteomes" id="UP001370758"/>
    </source>
</evidence>
<accession>A0AAV9W2Z2</accession>
<dbReference type="EMBL" id="JAVHJL010000007">
    <property type="protein sequence ID" value="KAK6500018.1"/>
    <property type="molecule type" value="Genomic_DNA"/>
</dbReference>
<reference evidence="2 3" key="1">
    <citation type="submission" date="2023-08" db="EMBL/GenBank/DDBJ databases">
        <authorList>
            <person name="Palmer J.M."/>
        </authorList>
    </citation>
    <scope>NUCLEOTIDE SEQUENCE [LARGE SCALE GENOMIC DNA]</scope>
    <source>
        <strain evidence="2 3">TWF481</strain>
    </source>
</reference>
<feature type="region of interest" description="Disordered" evidence="1">
    <location>
        <begin position="184"/>
        <end position="245"/>
    </location>
</feature>
<dbReference type="AlphaFoldDB" id="A0AAV9W2Z2"/>
<gene>
    <name evidence="2" type="ORF">TWF481_010377</name>
</gene>
<dbReference type="InterPro" id="IPR021842">
    <property type="entry name" value="DUF3435"/>
</dbReference>
<dbReference type="Proteomes" id="UP001370758">
    <property type="component" value="Unassembled WGS sequence"/>
</dbReference>
<protein>
    <submittedName>
        <fullName evidence="2">Uncharacterized protein</fullName>
    </submittedName>
</protein>
<proteinExistence type="predicted"/>
<dbReference type="Pfam" id="PF11917">
    <property type="entry name" value="DUF3435"/>
    <property type="match status" value="1"/>
</dbReference>
<sequence>MFLNHYANKDLHWNIQNMVFEDTEVGETYKFTTSTLDLNRDPGVPSKLTGEQVEAYRDDREWQALEKQCNNLKARIRNSSGNIETLRVKLKDARRLREARRRKVRDGTLRDLKESYHRNSSANIIRAQNDDIPAPQRKPDSEIKYELRSRRELVDIFYRAPLPSYSMWWAALYRLISLAESREAEDDLKSAPSPTKYAKRKVRASQCKTSSTGIAKTKSAAATSRLAPKKRQCKKDRCSSKAQLS</sequence>
<evidence type="ECO:0000256" key="1">
    <source>
        <dbReference type="SAM" id="MobiDB-lite"/>
    </source>
</evidence>
<name>A0AAV9W2Z2_9PEZI</name>